<reference evidence="1" key="1">
    <citation type="submission" date="2018-05" db="EMBL/GenBank/DDBJ databases">
        <authorList>
            <person name="Lanie J.A."/>
            <person name="Ng W.-L."/>
            <person name="Kazmierczak K.M."/>
            <person name="Andrzejewski T.M."/>
            <person name="Davidsen T.M."/>
            <person name="Wayne K.J."/>
            <person name="Tettelin H."/>
            <person name="Glass J.I."/>
            <person name="Rusch D."/>
            <person name="Podicherti R."/>
            <person name="Tsui H.-C.T."/>
            <person name="Winkler M.E."/>
        </authorList>
    </citation>
    <scope>NUCLEOTIDE SEQUENCE</scope>
</reference>
<dbReference type="Gene3D" id="3.30.1360.120">
    <property type="entry name" value="Probable tRNA modification gtpase trme, domain 1"/>
    <property type="match status" value="1"/>
</dbReference>
<proteinExistence type="predicted"/>
<dbReference type="InterPro" id="IPR027266">
    <property type="entry name" value="TrmE/GcvT-like"/>
</dbReference>
<dbReference type="EMBL" id="UINC01130991">
    <property type="protein sequence ID" value="SVD12424.1"/>
    <property type="molecule type" value="Genomic_DNA"/>
</dbReference>
<dbReference type="SUPFAM" id="SSF103025">
    <property type="entry name" value="Folate-binding domain"/>
    <property type="match status" value="1"/>
</dbReference>
<organism evidence="1">
    <name type="scientific">marine metagenome</name>
    <dbReference type="NCBI Taxonomy" id="408172"/>
    <lineage>
        <taxon>unclassified sequences</taxon>
        <taxon>metagenomes</taxon>
        <taxon>ecological metagenomes</taxon>
    </lineage>
</organism>
<sequence length="152" mass="17117">ILRTSKDHEKSKKDAKEIWDVALPEELSMTTNSNGVQCLWISPDEFWLLHSQQQKADIWNKIESLPIEMSMVDNSAAYGVLEFIGGKVNKLLSRWMSYDLNGSLNSGKVVSTTLGQAPVIVFRTSEGKLMMMVRHSFSHYVAGLLKDSAKRV</sequence>
<dbReference type="Gene3D" id="3.30.70.1520">
    <property type="entry name" value="Heterotetrameric sarcosine oxidase"/>
    <property type="match status" value="1"/>
</dbReference>
<feature type="non-terminal residue" evidence="1">
    <location>
        <position position="1"/>
    </location>
</feature>
<name>A0A382SR80_9ZZZZ</name>
<dbReference type="Pfam" id="PF04268">
    <property type="entry name" value="SoxG"/>
    <property type="match status" value="1"/>
</dbReference>
<evidence type="ECO:0008006" key="2">
    <source>
        <dbReference type="Google" id="ProtNLM"/>
    </source>
</evidence>
<accession>A0A382SR80</accession>
<evidence type="ECO:0000313" key="1">
    <source>
        <dbReference type="EMBL" id="SVD12424.1"/>
    </source>
</evidence>
<gene>
    <name evidence="1" type="ORF">METZ01_LOCUS365278</name>
</gene>
<dbReference type="InterPro" id="IPR007375">
    <property type="entry name" value="SoxG"/>
</dbReference>
<dbReference type="AlphaFoldDB" id="A0A382SR80"/>
<protein>
    <recommendedName>
        <fullName evidence="2">Sarcosine oxidase subunit gamma</fullName>
    </recommendedName>
</protein>